<feature type="binding site" evidence="10">
    <location>
        <begin position="90"/>
        <end position="91"/>
    </location>
    <ligand>
        <name>ATP</name>
        <dbReference type="ChEBI" id="CHEBI:30616"/>
    </ligand>
</feature>
<dbReference type="InterPro" id="IPR035966">
    <property type="entry name" value="PKF_sf"/>
</dbReference>
<feature type="binding site" evidence="10">
    <location>
        <position position="25"/>
    </location>
    <ligand>
        <name>ATP</name>
        <dbReference type="ChEBI" id="CHEBI:30616"/>
    </ligand>
</feature>
<dbReference type="Proteomes" id="UP000003835">
    <property type="component" value="Unassembled WGS sequence"/>
</dbReference>
<evidence type="ECO:0000256" key="1">
    <source>
        <dbReference type="ARBA" id="ARBA00001946"/>
    </source>
</evidence>
<dbReference type="PROSITE" id="PS00433">
    <property type="entry name" value="PHOSPHOFRUCTOKINASE"/>
    <property type="match status" value="1"/>
</dbReference>
<dbReference type="GO" id="GO:0046872">
    <property type="term" value="F:metal ion binding"/>
    <property type="evidence" value="ECO:0007669"/>
    <property type="project" value="UniProtKB-KW"/>
</dbReference>
<proteinExistence type="inferred from homology"/>
<dbReference type="NCBIfam" id="NF002872">
    <property type="entry name" value="PRK03202.1"/>
    <property type="match status" value="1"/>
</dbReference>
<dbReference type="EC" id="2.7.1.11" evidence="10"/>
<dbReference type="InterPro" id="IPR000023">
    <property type="entry name" value="Phosphofructokinase_dom"/>
</dbReference>
<comment type="cofactor">
    <cofactor evidence="1 10">
        <name>Mg(2+)</name>
        <dbReference type="ChEBI" id="CHEBI:18420"/>
    </cofactor>
</comment>
<evidence type="ECO:0000313" key="12">
    <source>
        <dbReference type="EMBL" id="EDX73718.1"/>
    </source>
</evidence>
<comment type="pathway">
    <text evidence="3 10">Carbohydrate degradation; glycolysis; D-glyceraldehyde 3-phosphate and glycerone phosphate from D-glucose: step 3/4.</text>
</comment>
<evidence type="ECO:0000256" key="4">
    <source>
        <dbReference type="ARBA" id="ARBA00022490"/>
    </source>
</evidence>
<dbReference type="InterPro" id="IPR012829">
    <property type="entry name" value="Phosphofructokinase_III"/>
</dbReference>
<dbReference type="GO" id="GO:0003872">
    <property type="term" value="F:6-phosphofructokinase activity"/>
    <property type="evidence" value="ECO:0007669"/>
    <property type="project" value="UniProtKB-UniRule"/>
</dbReference>
<gene>
    <name evidence="10" type="primary">pfkA</name>
    <name evidence="12" type="ORF">MC7420_6766</name>
</gene>
<reference evidence="12 13" key="1">
    <citation type="submission" date="2008-07" db="EMBL/GenBank/DDBJ databases">
        <authorList>
            <person name="Tandeau de Marsac N."/>
            <person name="Ferriera S."/>
            <person name="Johnson J."/>
            <person name="Kravitz S."/>
            <person name="Beeson K."/>
            <person name="Sutton G."/>
            <person name="Rogers Y.-H."/>
            <person name="Friedman R."/>
            <person name="Frazier M."/>
            <person name="Venter J.C."/>
        </authorList>
    </citation>
    <scope>NUCLEOTIDE SEQUENCE [LARGE SCALE GENOMIC DNA]</scope>
    <source>
        <strain evidence="12 13">PCC 7420</strain>
    </source>
</reference>
<dbReference type="GO" id="GO:0016208">
    <property type="term" value="F:AMP binding"/>
    <property type="evidence" value="ECO:0007669"/>
    <property type="project" value="TreeGrafter"/>
</dbReference>
<feature type="site" description="Important for substrate specificity; cannot use PPi as phosphoryl donor" evidence="10">
    <location>
        <position position="129"/>
    </location>
</feature>
<feature type="binding site" evidence="10">
    <location>
        <position position="289"/>
    </location>
    <ligand>
        <name>substrate</name>
        <note>ligand shared between dimeric partners</note>
    </ligand>
</feature>
<name>B4VW83_9CYAN</name>
<sequence>MNRFNEPNDSSMAEHKRIGILTSGGDCAGLNAVIRAVVHRAVGTYNWEVWGIYRATQGLMQRPPQATRLEPKQVDAALTLAGTILGTTNKGNPFAFPMSDGTVRDRSSEIAEGYHQLGLDALIGIGGDGSLAILRKLAEVGGINLVGIPKTIDNDVGITERSIGFDTAVNIATEALDRLQFTAASHDRVMILEVMGRDAGHIAISAGIAGGADIILIPEIPYTLERICQQIQQRKQQGNNYSVAIVSEAVRTESGEVVQNMLSFGECRYGGIGHYLADRISALSGAETRVTVLGHTQRGGTPSPLDRLTASAFGVAAVDLIADKDYDKMVTWQNRQVVSVPILDAIGQYKAVDSQGTLVKTARGLGICLGD</sequence>
<evidence type="ECO:0000259" key="11">
    <source>
        <dbReference type="Pfam" id="PF00365"/>
    </source>
</evidence>
<evidence type="ECO:0000256" key="6">
    <source>
        <dbReference type="ARBA" id="ARBA00022723"/>
    </source>
</evidence>
<dbReference type="AlphaFoldDB" id="B4VW83"/>
<feature type="binding site" evidence="10">
    <location>
        <position position="128"/>
    </location>
    <ligand>
        <name>Mg(2+)</name>
        <dbReference type="ChEBI" id="CHEBI:18420"/>
        <note>catalytic</note>
    </ligand>
</feature>
<dbReference type="InterPro" id="IPR012003">
    <property type="entry name" value="ATP_PFK_prok-type"/>
</dbReference>
<feature type="binding site" evidence="10">
    <location>
        <position position="188"/>
    </location>
    <ligand>
        <name>substrate</name>
        <note>ligand shared between dimeric partners</note>
    </ligand>
</feature>
<dbReference type="GO" id="GO:0006002">
    <property type="term" value="P:fructose 6-phosphate metabolic process"/>
    <property type="evidence" value="ECO:0007669"/>
    <property type="project" value="InterPro"/>
</dbReference>
<dbReference type="GO" id="GO:0047334">
    <property type="term" value="F:diphosphate-fructose-6-phosphate 1-phosphotransferase activity"/>
    <property type="evidence" value="ECO:0007669"/>
    <property type="project" value="InterPro"/>
</dbReference>
<evidence type="ECO:0000256" key="10">
    <source>
        <dbReference type="HAMAP-Rule" id="MF_01976"/>
    </source>
</evidence>
<evidence type="ECO:0000313" key="13">
    <source>
        <dbReference type="Proteomes" id="UP000003835"/>
    </source>
</evidence>
<feature type="domain" description="Phosphofructokinase" evidence="11">
    <location>
        <begin position="17"/>
        <end position="321"/>
    </location>
</feature>
<dbReference type="NCBIfam" id="NF010674">
    <property type="entry name" value="PRK14071.1"/>
    <property type="match status" value="1"/>
</dbReference>
<feature type="binding site" description="in other chain" evidence="10">
    <location>
        <begin position="151"/>
        <end position="153"/>
    </location>
    <ligand>
        <name>substrate</name>
        <note>ligand shared between dimeric partners</note>
    </ligand>
</feature>
<comment type="subunit">
    <text evidence="10">Homodimer or homotetramer.</text>
</comment>
<feature type="binding site" description="in other chain" evidence="10">
    <location>
        <begin position="295"/>
        <end position="298"/>
    </location>
    <ligand>
        <name>substrate</name>
        <note>ligand shared between dimeric partners</note>
    </ligand>
</feature>
<dbReference type="HAMAP" id="MF_01976">
    <property type="entry name" value="Phosphofructokinase_III"/>
    <property type="match status" value="1"/>
</dbReference>
<keyword evidence="4 10" id="KW-0963">Cytoplasm</keyword>
<keyword evidence="13" id="KW-1185">Reference proteome</keyword>
<dbReference type="PANTHER" id="PTHR13697">
    <property type="entry name" value="PHOSPHOFRUCTOKINASE"/>
    <property type="match status" value="1"/>
</dbReference>
<evidence type="ECO:0000256" key="3">
    <source>
        <dbReference type="ARBA" id="ARBA00004679"/>
    </source>
</evidence>
<dbReference type="GO" id="GO:0070095">
    <property type="term" value="F:fructose-6-phosphate binding"/>
    <property type="evidence" value="ECO:0007669"/>
    <property type="project" value="TreeGrafter"/>
</dbReference>
<evidence type="ECO:0000256" key="2">
    <source>
        <dbReference type="ARBA" id="ARBA00004496"/>
    </source>
</evidence>
<dbReference type="InterPro" id="IPR015912">
    <property type="entry name" value="Phosphofructokinase_CS"/>
</dbReference>
<comment type="function">
    <text evidence="10">Catalyzes the phosphorylation of D-fructose 6-phosphate to fructose 1,6-bisphosphate by ATP, the first committing step of glycolysis.</text>
</comment>
<dbReference type="GO" id="GO:0042802">
    <property type="term" value="F:identical protein binding"/>
    <property type="evidence" value="ECO:0007669"/>
    <property type="project" value="TreeGrafter"/>
</dbReference>
<dbReference type="Gene3D" id="3.40.50.460">
    <property type="entry name" value="Phosphofructokinase domain"/>
    <property type="match status" value="1"/>
</dbReference>
<keyword evidence="10" id="KW-0547">Nucleotide-binding</keyword>
<dbReference type="PIRSF" id="PIRSF000532">
    <property type="entry name" value="ATP_PFK_prok"/>
    <property type="match status" value="1"/>
</dbReference>
<dbReference type="UniPathway" id="UPA00109">
    <property type="reaction ID" value="UER00182"/>
</dbReference>
<dbReference type="SUPFAM" id="SSF53784">
    <property type="entry name" value="Phosphofructokinase"/>
    <property type="match status" value="1"/>
</dbReference>
<keyword evidence="9 10" id="KW-0324">Glycolysis</keyword>
<dbReference type="STRING" id="118168.MC7420_6766"/>
<keyword evidence="8 10" id="KW-0460">Magnesium</keyword>
<feature type="binding site" description="in other chain" evidence="10">
    <location>
        <begin position="195"/>
        <end position="197"/>
    </location>
    <ligand>
        <name>substrate</name>
        <note>ligand shared between dimeric partners</note>
    </ligand>
</feature>
<keyword evidence="10" id="KW-0067">ATP-binding</keyword>
<protein>
    <recommendedName>
        <fullName evidence="10">ATP-dependent 6-phosphofructokinase</fullName>
        <shortName evidence="10">ATP-PFK</shortName>
        <shortName evidence="10">Phosphofructokinase</shortName>
        <ecNumber evidence="10">2.7.1.11</ecNumber>
    </recommendedName>
    <alternativeName>
        <fullName evidence="10">Phosphohexokinase</fullName>
    </alternativeName>
</protein>
<dbReference type="Gene3D" id="3.40.50.450">
    <property type="match status" value="1"/>
</dbReference>
<comment type="catalytic activity">
    <reaction evidence="10">
        <text>beta-D-fructose 6-phosphate + ATP = beta-D-fructose 1,6-bisphosphate + ADP + H(+)</text>
        <dbReference type="Rhea" id="RHEA:16109"/>
        <dbReference type="ChEBI" id="CHEBI:15378"/>
        <dbReference type="ChEBI" id="CHEBI:30616"/>
        <dbReference type="ChEBI" id="CHEBI:32966"/>
        <dbReference type="ChEBI" id="CHEBI:57634"/>
        <dbReference type="ChEBI" id="CHEBI:456216"/>
        <dbReference type="EC" id="2.7.1.11"/>
    </reaction>
</comment>
<comment type="caution">
    <text evidence="10">Lacks conserved residue(s) required for the propagation of feature annotation.</text>
</comment>
<dbReference type="FunFam" id="3.40.50.460:FF:000002">
    <property type="entry name" value="ATP-dependent 6-phosphofructokinase"/>
    <property type="match status" value="1"/>
</dbReference>
<dbReference type="Pfam" id="PF00365">
    <property type="entry name" value="PFK"/>
    <property type="match status" value="1"/>
</dbReference>
<feature type="active site" description="Proton acceptor" evidence="10">
    <location>
        <position position="153"/>
    </location>
</feature>
<evidence type="ECO:0000256" key="7">
    <source>
        <dbReference type="ARBA" id="ARBA00022777"/>
    </source>
</evidence>
<evidence type="ECO:0000256" key="9">
    <source>
        <dbReference type="ARBA" id="ARBA00023152"/>
    </source>
</evidence>
<comment type="subcellular location">
    <subcellularLocation>
        <location evidence="2 10">Cytoplasm</location>
    </subcellularLocation>
</comment>
<evidence type="ECO:0000256" key="5">
    <source>
        <dbReference type="ARBA" id="ARBA00022679"/>
    </source>
</evidence>
<keyword evidence="6 10" id="KW-0479">Metal-binding</keyword>
<accession>B4VW83</accession>
<feature type="binding site" description="in other chain" evidence="10">
    <location>
        <position position="248"/>
    </location>
    <ligand>
        <name>substrate</name>
        <note>ligand shared between dimeric partners</note>
    </ligand>
</feature>
<dbReference type="GO" id="GO:0005945">
    <property type="term" value="C:6-phosphofructokinase complex"/>
    <property type="evidence" value="ECO:0007669"/>
    <property type="project" value="TreeGrafter"/>
</dbReference>
<dbReference type="GO" id="GO:0048029">
    <property type="term" value="F:monosaccharide binding"/>
    <property type="evidence" value="ECO:0007669"/>
    <property type="project" value="TreeGrafter"/>
</dbReference>
<comment type="similarity">
    <text evidence="10">Belongs to the phosphofructokinase type A (PFKA) family. Mixed-substrate PFK group III subfamily.</text>
</comment>
<evidence type="ECO:0000256" key="8">
    <source>
        <dbReference type="ARBA" id="ARBA00022842"/>
    </source>
</evidence>
<keyword evidence="5 10" id="KW-0808">Transferase</keyword>
<feature type="binding site" evidence="10">
    <location>
        <begin position="127"/>
        <end position="130"/>
    </location>
    <ligand>
        <name>ATP</name>
        <dbReference type="ChEBI" id="CHEBI:30616"/>
    </ligand>
</feature>
<dbReference type="eggNOG" id="COG0205">
    <property type="taxonomic scope" value="Bacteria"/>
</dbReference>
<dbReference type="GO" id="GO:0005524">
    <property type="term" value="F:ATP binding"/>
    <property type="evidence" value="ECO:0007669"/>
    <property type="project" value="UniProtKB-KW"/>
</dbReference>
<organism evidence="12 13">
    <name type="scientific">Coleofasciculus chthonoplastes PCC 7420</name>
    <dbReference type="NCBI Taxonomy" id="118168"/>
    <lineage>
        <taxon>Bacteria</taxon>
        <taxon>Bacillati</taxon>
        <taxon>Cyanobacteriota</taxon>
        <taxon>Cyanophyceae</taxon>
        <taxon>Coleofasciculales</taxon>
        <taxon>Coleofasciculaceae</taxon>
        <taxon>Coleofasciculus</taxon>
    </lineage>
</organism>
<dbReference type="InterPro" id="IPR022953">
    <property type="entry name" value="ATP_PFK"/>
</dbReference>
<dbReference type="PANTHER" id="PTHR13697:SF52">
    <property type="entry name" value="ATP-DEPENDENT 6-PHOSPHOFRUCTOKINASE 3"/>
    <property type="match status" value="1"/>
</dbReference>
<dbReference type="EMBL" id="DS989856">
    <property type="protein sequence ID" value="EDX73718.1"/>
    <property type="molecule type" value="Genomic_DNA"/>
</dbReference>
<keyword evidence="7 10" id="KW-0418">Kinase</keyword>
<dbReference type="GO" id="GO:0061621">
    <property type="term" value="P:canonical glycolysis"/>
    <property type="evidence" value="ECO:0007669"/>
    <property type="project" value="TreeGrafter"/>
</dbReference>
<dbReference type="PRINTS" id="PR00476">
    <property type="entry name" value="PHFRCTKINASE"/>
</dbReference>
<dbReference type="HOGENOM" id="CLU_020655_0_0_3"/>
<dbReference type="GO" id="GO:0030388">
    <property type="term" value="P:fructose 1,6-bisphosphate metabolic process"/>
    <property type="evidence" value="ECO:0007669"/>
    <property type="project" value="TreeGrafter"/>
</dbReference>